<feature type="compositionally biased region" description="Basic and acidic residues" evidence="1">
    <location>
        <begin position="136"/>
        <end position="158"/>
    </location>
</feature>
<dbReference type="InParanoid" id="A0A1B7MIQ9"/>
<organism evidence="2 3">
    <name type="scientific">Rhizopogon vinicolor AM-OR11-026</name>
    <dbReference type="NCBI Taxonomy" id="1314800"/>
    <lineage>
        <taxon>Eukaryota</taxon>
        <taxon>Fungi</taxon>
        <taxon>Dikarya</taxon>
        <taxon>Basidiomycota</taxon>
        <taxon>Agaricomycotina</taxon>
        <taxon>Agaricomycetes</taxon>
        <taxon>Agaricomycetidae</taxon>
        <taxon>Boletales</taxon>
        <taxon>Suillineae</taxon>
        <taxon>Rhizopogonaceae</taxon>
        <taxon>Rhizopogon</taxon>
    </lineage>
</organism>
<feature type="compositionally biased region" description="Basic and acidic residues" evidence="1">
    <location>
        <begin position="167"/>
        <end position="189"/>
    </location>
</feature>
<reference evidence="2 3" key="1">
    <citation type="submission" date="2016-06" db="EMBL/GenBank/DDBJ databases">
        <title>Comparative genomics of the ectomycorrhizal sister species Rhizopogon vinicolor and Rhizopogon vesiculosus (Basidiomycota: Boletales) reveals a divergence of the mating type B locus.</title>
        <authorList>
            <consortium name="DOE Joint Genome Institute"/>
            <person name="Mujic A.B."/>
            <person name="Kuo A."/>
            <person name="Tritt A."/>
            <person name="Lipzen A."/>
            <person name="Chen C."/>
            <person name="Johnson J."/>
            <person name="Sharma A."/>
            <person name="Barry K."/>
            <person name="Grigoriev I.V."/>
            <person name="Spatafora J.W."/>
        </authorList>
    </citation>
    <scope>NUCLEOTIDE SEQUENCE [LARGE SCALE GENOMIC DNA]</scope>
    <source>
        <strain evidence="2 3">AM-OR11-026</strain>
    </source>
</reference>
<gene>
    <name evidence="2" type="ORF">K503DRAFT_860294</name>
</gene>
<feature type="region of interest" description="Disordered" evidence="1">
    <location>
        <begin position="91"/>
        <end position="189"/>
    </location>
</feature>
<feature type="compositionally biased region" description="Basic and acidic residues" evidence="1">
    <location>
        <begin position="102"/>
        <end position="114"/>
    </location>
</feature>
<evidence type="ECO:0000256" key="1">
    <source>
        <dbReference type="SAM" id="MobiDB-lite"/>
    </source>
</evidence>
<proteinExistence type="predicted"/>
<sequence length="189" mass="20946">MDISARSSDELDGSLDSIIMRMDTRVAKVVGKWRQQTRASLGLGARNGRELGTYSEGYTDYVHMAQDAARESVHDRPIQLHTQGVAVENVQSCVRPTSVQQERNDTTAEHRDSSAETTTVRKVLNSDQSTVSSKPEGVDDNKSKEGEEDNRLARKEDGSLSNSASEVSERSVDEYEKAESSKTEQKYDS</sequence>
<dbReference type="EMBL" id="KV448996">
    <property type="protein sequence ID" value="OAX32482.1"/>
    <property type="molecule type" value="Genomic_DNA"/>
</dbReference>
<dbReference type="AlphaFoldDB" id="A0A1B7MIQ9"/>
<dbReference type="Proteomes" id="UP000092154">
    <property type="component" value="Unassembled WGS sequence"/>
</dbReference>
<accession>A0A1B7MIQ9</accession>
<evidence type="ECO:0000313" key="2">
    <source>
        <dbReference type="EMBL" id="OAX32482.1"/>
    </source>
</evidence>
<feature type="compositionally biased region" description="Polar residues" evidence="1">
    <location>
        <begin position="115"/>
        <end position="133"/>
    </location>
</feature>
<name>A0A1B7MIQ9_9AGAM</name>
<protein>
    <submittedName>
        <fullName evidence="2">Uncharacterized protein</fullName>
    </submittedName>
</protein>
<evidence type="ECO:0000313" key="3">
    <source>
        <dbReference type="Proteomes" id="UP000092154"/>
    </source>
</evidence>
<keyword evidence="3" id="KW-1185">Reference proteome</keyword>
<feature type="compositionally biased region" description="Polar residues" evidence="1">
    <location>
        <begin position="91"/>
        <end position="101"/>
    </location>
</feature>
<dbReference type="OrthoDB" id="29523at2759"/>